<dbReference type="EMBL" id="GGEC01040445">
    <property type="protein sequence ID" value="MBX20929.1"/>
    <property type="molecule type" value="Transcribed_RNA"/>
</dbReference>
<dbReference type="AlphaFoldDB" id="A0A2P2LSH1"/>
<name>A0A2P2LSH1_RHIMU</name>
<proteinExistence type="predicted"/>
<protein>
    <submittedName>
        <fullName evidence="1">Uncharacterized protein</fullName>
    </submittedName>
</protein>
<accession>A0A2P2LSH1</accession>
<organism evidence="1">
    <name type="scientific">Rhizophora mucronata</name>
    <name type="common">Asiatic mangrove</name>
    <dbReference type="NCBI Taxonomy" id="61149"/>
    <lineage>
        <taxon>Eukaryota</taxon>
        <taxon>Viridiplantae</taxon>
        <taxon>Streptophyta</taxon>
        <taxon>Embryophyta</taxon>
        <taxon>Tracheophyta</taxon>
        <taxon>Spermatophyta</taxon>
        <taxon>Magnoliopsida</taxon>
        <taxon>eudicotyledons</taxon>
        <taxon>Gunneridae</taxon>
        <taxon>Pentapetalae</taxon>
        <taxon>rosids</taxon>
        <taxon>fabids</taxon>
        <taxon>Malpighiales</taxon>
        <taxon>Rhizophoraceae</taxon>
        <taxon>Rhizophora</taxon>
    </lineage>
</organism>
<evidence type="ECO:0000313" key="1">
    <source>
        <dbReference type="EMBL" id="MBX20929.1"/>
    </source>
</evidence>
<reference evidence="1" key="1">
    <citation type="submission" date="2018-02" db="EMBL/GenBank/DDBJ databases">
        <title>Rhizophora mucronata_Transcriptome.</title>
        <authorList>
            <person name="Meera S.P."/>
            <person name="Sreeshan A."/>
            <person name="Augustine A."/>
        </authorList>
    </citation>
    <scope>NUCLEOTIDE SEQUENCE</scope>
    <source>
        <tissue evidence="1">Leaf</tissue>
    </source>
</reference>
<sequence>MGITKGCVFLLYGKTEENQCSWPQKDFPTTYIKHLAFLYPLLFSLFIMF</sequence>